<keyword evidence="6" id="KW-0010">Activator</keyword>
<dbReference type="Proteomes" id="UP000078348">
    <property type="component" value="Unassembled WGS sequence"/>
</dbReference>
<dbReference type="InterPro" id="IPR009244">
    <property type="entry name" value="Mediatior_Med7"/>
</dbReference>
<dbReference type="EMBL" id="LXWW01000320">
    <property type="protein sequence ID" value="OAO13804.1"/>
    <property type="molecule type" value="Genomic_DNA"/>
</dbReference>
<keyword evidence="5 6" id="KW-0539">Nucleus</keyword>
<dbReference type="SUPFAM" id="SSF140718">
    <property type="entry name" value="Mediator hinge subcomplex-like"/>
    <property type="match status" value="1"/>
</dbReference>
<comment type="caution">
    <text evidence="9">The sequence shown here is derived from an EMBL/GenBank/DDBJ whole genome shotgun (WGS) entry which is preliminary data.</text>
</comment>
<feature type="coiled-coil region" evidence="7">
    <location>
        <begin position="109"/>
        <end position="143"/>
    </location>
</feature>
<gene>
    <name evidence="9" type="ORF">AV274_4479</name>
</gene>
<comment type="subcellular location">
    <subcellularLocation>
        <location evidence="1 6">Nucleus</location>
    </subcellularLocation>
</comment>
<evidence type="ECO:0000256" key="7">
    <source>
        <dbReference type="SAM" id="Coils"/>
    </source>
</evidence>
<comment type="subunit">
    <text evidence="6">Component of the Mediator complex.</text>
</comment>
<evidence type="ECO:0000313" key="9">
    <source>
        <dbReference type="EMBL" id="OAO13804.1"/>
    </source>
</evidence>
<protein>
    <recommendedName>
        <fullName evidence="6">Mediator of RNA polymerase II transcription subunit 7</fullName>
    </recommendedName>
</protein>
<dbReference type="InterPro" id="IPR044888">
    <property type="entry name" value="Mediatior_Med7_sf"/>
</dbReference>
<evidence type="ECO:0000256" key="1">
    <source>
        <dbReference type="ARBA" id="ARBA00004123"/>
    </source>
</evidence>
<dbReference type="OrthoDB" id="10598552at2759"/>
<evidence type="ECO:0000256" key="4">
    <source>
        <dbReference type="ARBA" id="ARBA00023163"/>
    </source>
</evidence>
<evidence type="ECO:0000256" key="8">
    <source>
        <dbReference type="SAM" id="MobiDB-lite"/>
    </source>
</evidence>
<evidence type="ECO:0000256" key="2">
    <source>
        <dbReference type="ARBA" id="ARBA00009994"/>
    </source>
</evidence>
<evidence type="ECO:0000256" key="3">
    <source>
        <dbReference type="ARBA" id="ARBA00023015"/>
    </source>
</evidence>
<name>A0A196SCR9_BLAHN</name>
<dbReference type="InterPro" id="IPR037212">
    <property type="entry name" value="Med7/Med21-like"/>
</dbReference>
<dbReference type="AlphaFoldDB" id="A0A196SCR9"/>
<evidence type="ECO:0000313" key="10">
    <source>
        <dbReference type="Proteomes" id="UP000078348"/>
    </source>
</evidence>
<keyword evidence="4 6" id="KW-0804">Transcription</keyword>
<comment type="function">
    <text evidence="6">Component of the Mediator complex, a coactivator involved in the regulated transcription of nearly all RNA polymerase II-dependent genes. Mediator functions as a bridge to convey information from gene-specific regulatory proteins to the basal RNA polymerase II transcription machinery.</text>
</comment>
<feature type="region of interest" description="Disordered" evidence="8">
    <location>
        <begin position="179"/>
        <end position="201"/>
    </location>
</feature>
<keyword evidence="7" id="KW-0175">Coiled coil</keyword>
<evidence type="ECO:0000256" key="5">
    <source>
        <dbReference type="ARBA" id="ARBA00023242"/>
    </source>
</evidence>
<dbReference type="Gene3D" id="6.10.140.200">
    <property type="match status" value="1"/>
</dbReference>
<dbReference type="Pfam" id="PF05983">
    <property type="entry name" value="Med7"/>
    <property type="match status" value="1"/>
</dbReference>
<keyword evidence="3 6" id="KW-0805">Transcription regulation</keyword>
<keyword evidence="10" id="KW-1185">Reference proteome</keyword>
<evidence type="ECO:0000256" key="6">
    <source>
        <dbReference type="RuleBase" id="RU364060"/>
    </source>
</evidence>
<dbReference type="GO" id="GO:0003712">
    <property type="term" value="F:transcription coregulator activity"/>
    <property type="evidence" value="ECO:0007669"/>
    <property type="project" value="InterPro"/>
</dbReference>
<proteinExistence type="inferred from homology"/>
<dbReference type="GO" id="GO:0006357">
    <property type="term" value="P:regulation of transcription by RNA polymerase II"/>
    <property type="evidence" value="ECO:0007669"/>
    <property type="project" value="InterPro"/>
</dbReference>
<reference evidence="9 10" key="1">
    <citation type="submission" date="2016-05" db="EMBL/GenBank/DDBJ databases">
        <title>Nuclear genome of Blastocystis sp. subtype 1 NandII.</title>
        <authorList>
            <person name="Gentekaki E."/>
            <person name="Curtis B."/>
            <person name="Stairs C."/>
            <person name="Eme L."/>
            <person name="Herman E."/>
            <person name="Klimes V."/>
            <person name="Arias M.C."/>
            <person name="Elias M."/>
            <person name="Hilliou F."/>
            <person name="Klute M."/>
            <person name="Malik S.-B."/>
            <person name="Pightling A."/>
            <person name="Rachubinski R."/>
            <person name="Salas D."/>
            <person name="Schlacht A."/>
            <person name="Suga H."/>
            <person name="Archibald J."/>
            <person name="Ball S.G."/>
            <person name="Clark G."/>
            <person name="Dacks J."/>
            <person name="Van Der Giezen M."/>
            <person name="Tsaousis A."/>
            <person name="Roger A."/>
        </authorList>
    </citation>
    <scope>NUCLEOTIDE SEQUENCE [LARGE SCALE GENOMIC DNA]</scope>
    <source>
        <strain evidence="10">ATCC 50177 / NandII</strain>
    </source>
</reference>
<dbReference type="GO" id="GO:0016592">
    <property type="term" value="C:mediator complex"/>
    <property type="evidence" value="ECO:0007669"/>
    <property type="project" value="InterPro"/>
</dbReference>
<sequence length="201" mass="23576">MKDVYWSNGVIRNPEIPITDYVNPIYGFMYKEKELDDTSDRKAETIKHLLHHLMRTFVRLLKMTDQQSPDRSEFVEKILERQNDPTEEIERTAMNIVRLLNTMREYQFRENLIRSLKAQIEQKKQLNEEVQDLVKKVRDTVQSSLQDLHAIPQAPAEGQPLPEGVAKQTQAIDQLMRDLERMSKGDYPSLEESDEMETVVS</sequence>
<organism evidence="9 10">
    <name type="scientific">Blastocystis sp. subtype 1 (strain ATCC 50177 / NandII)</name>
    <dbReference type="NCBI Taxonomy" id="478820"/>
    <lineage>
        <taxon>Eukaryota</taxon>
        <taxon>Sar</taxon>
        <taxon>Stramenopiles</taxon>
        <taxon>Bigyra</taxon>
        <taxon>Opalozoa</taxon>
        <taxon>Opalinata</taxon>
        <taxon>Blastocystidae</taxon>
        <taxon>Blastocystis</taxon>
    </lineage>
</organism>
<comment type="similarity">
    <text evidence="2 6">Belongs to the Mediator complex subunit 7 family.</text>
</comment>
<accession>A0A196SCR9</accession>
<feature type="compositionally biased region" description="Acidic residues" evidence="8">
    <location>
        <begin position="189"/>
        <end position="201"/>
    </location>
</feature>